<accession>A0A6J6Q3L4</accession>
<dbReference type="GO" id="GO:0008703">
    <property type="term" value="F:5-amino-6-(5-phosphoribosylamino)uracil reductase activity"/>
    <property type="evidence" value="ECO:0007669"/>
    <property type="project" value="InterPro"/>
</dbReference>
<protein>
    <submittedName>
        <fullName evidence="2">Unannotated protein</fullName>
    </submittedName>
</protein>
<feature type="domain" description="Bacterial bifunctional deaminase-reductase C-terminal" evidence="1">
    <location>
        <begin position="7"/>
        <end position="80"/>
    </location>
</feature>
<proteinExistence type="predicted"/>
<dbReference type="GO" id="GO:0009231">
    <property type="term" value="P:riboflavin biosynthetic process"/>
    <property type="evidence" value="ECO:0007669"/>
    <property type="project" value="InterPro"/>
</dbReference>
<dbReference type="AlphaFoldDB" id="A0A6J6Q3L4"/>
<evidence type="ECO:0000259" key="1">
    <source>
        <dbReference type="Pfam" id="PF01872"/>
    </source>
</evidence>
<dbReference type="Pfam" id="PF01872">
    <property type="entry name" value="RibD_C"/>
    <property type="match status" value="1"/>
</dbReference>
<name>A0A6J6Q3L4_9ZZZZ</name>
<gene>
    <name evidence="2" type="ORF">UFOPK2593_00750</name>
</gene>
<dbReference type="SUPFAM" id="SSF53597">
    <property type="entry name" value="Dihydrofolate reductase-like"/>
    <property type="match status" value="1"/>
</dbReference>
<organism evidence="2">
    <name type="scientific">freshwater metagenome</name>
    <dbReference type="NCBI Taxonomy" id="449393"/>
    <lineage>
        <taxon>unclassified sequences</taxon>
        <taxon>metagenomes</taxon>
        <taxon>ecological metagenomes</taxon>
    </lineage>
</organism>
<evidence type="ECO:0000313" key="2">
    <source>
        <dbReference type="EMBL" id="CAB4703418.1"/>
    </source>
</evidence>
<reference evidence="2" key="1">
    <citation type="submission" date="2020-05" db="EMBL/GenBank/DDBJ databases">
        <authorList>
            <person name="Chiriac C."/>
            <person name="Salcher M."/>
            <person name="Ghai R."/>
            <person name="Kavagutti S V."/>
        </authorList>
    </citation>
    <scope>NUCLEOTIDE SEQUENCE</scope>
</reference>
<dbReference type="EMBL" id="CAEZXW010000039">
    <property type="protein sequence ID" value="CAB4703418.1"/>
    <property type="molecule type" value="Genomic_DNA"/>
</dbReference>
<dbReference type="InterPro" id="IPR002734">
    <property type="entry name" value="RibDG_C"/>
</dbReference>
<dbReference type="InterPro" id="IPR024072">
    <property type="entry name" value="DHFR-like_dom_sf"/>
</dbReference>
<sequence length="96" mass="10650">MVVKTKNLDLLVERLSELDMNHVFVEAGPTLGSAMVDHGLIDELIIYQAPSLLGSGKHFYSSNNATSISEKLNLEHISTEMLMGDIKSTYRLRSDV</sequence>
<dbReference type="Gene3D" id="3.40.430.10">
    <property type="entry name" value="Dihydrofolate Reductase, subunit A"/>
    <property type="match status" value="1"/>
</dbReference>